<evidence type="ECO:0000313" key="1">
    <source>
        <dbReference type="EMBL" id="SMH50445.1"/>
    </source>
</evidence>
<organism evidence="1 2">
    <name type="scientific">Rathayibacter oskolensis</name>
    <dbReference type="NCBI Taxonomy" id="1891671"/>
    <lineage>
        <taxon>Bacteria</taxon>
        <taxon>Bacillati</taxon>
        <taxon>Actinomycetota</taxon>
        <taxon>Actinomycetes</taxon>
        <taxon>Micrococcales</taxon>
        <taxon>Microbacteriaceae</taxon>
        <taxon>Rathayibacter</taxon>
    </lineage>
</organism>
<sequence>MTGPPLPYFHLDTLTDAQGLFEHALLDEPRPEHGYCVDDVARALVVVVQEPEQSASTRRLTEQYLRFLEAATEADGTVHNRMSPEGEWADESSVGDWWGRTVWAAGVTAASAELPLTRLRARRLFLHVAEQRSPDLRSMTFAVLGAAEVAEMGTLSAAAARLLRDAVPMLLVGTDPAWPWPEARLRYANGCIPEALLVAGEALHDPPLLARGFAALAFLLELETREDRLSVTGAAGRGPHERGVLFDQQAIEVAAIAAACARALTLDDDPLWRDGLASCWAWFHGVNDSDTLMIDPGTGAGYDGLERHGRNENRGAESTIAALHTSLVVRRAALQPALALVSVPG</sequence>
<dbReference type="EMBL" id="FXBM01000004">
    <property type="protein sequence ID" value="SMH50445.1"/>
    <property type="molecule type" value="Genomic_DNA"/>
</dbReference>
<dbReference type="Proteomes" id="UP000193711">
    <property type="component" value="Unassembled WGS sequence"/>
</dbReference>
<protein>
    <recommendedName>
        <fullName evidence="3">Glycosyltransferase</fullName>
    </recommendedName>
</protein>
<name>A0A1X7PG50_9MICO</name>
<reference evidence="2" key="1">
    <citation type="submission" date="2017-04" db="EMBL/GenBank/DDBJ databases">
        <authorList>
            <person name="Varghese N."/>
            <person name="Submissions S."/>
        </authorList>
    </citation>
    <scope>NUCLEOTIDE SEQUENCE [LARGE SCALE GENOMIC DNA]</scope>
    <source>
        <strain evidence="2">VKM Ac-2121</strain>
    </source>
</reference>
<accession>A0A1X7PG50</accession>
<gene>
    <name evidence="1" type="ORF">SAMN06295885_3550</name>
</gene>
<evidence type="ECO:0008006" key="3">
    <source>
        <dbReference type="Google" id="ProtNLM"/>
    </source>
</evidence>
<proteinExistence type="predicted"/>
<keyword evidence="2" id="KW-1185">Reference proteome</keyword>
<evidence type="ECO:0000313" key="2">
    <source>
        <dbReference type="Proteomes" id="UP000193711"/>
    </source>
</evidence>
<dbReference type="STRING" id="1891671.SAMN06295885_3550"/>
<dbReference type="AlphaFoldDB" id="A0A1X7PG50"/>
<dbReference type="RefSeq" id="WP_085477948.1">
    <property type="nucleotide sequence ID" value="NZ_FXBM01000004.1"/>
</dbReference>